<dbReference type="Gene3D" id="3.30.710.10">
    <property type="entry name" value="Potassium Channel Kv1.1, Chain A"/>
    <property type="match status" value="1"/>
</dbReference>
<feature type="non-terminal residue" evidence="3">
    <location>
        <position position="1"/>
    </location>
</feature>
<evidence type="ECO:0000313" key="4">
    <source>
        <dbReference type="Proteomes" id="UP001328107"/>
    </source>
</evidence>
<evidence type="ECO:0000313" key="3">
    <source>
        <dbReference type="EMBL" id="GMR53034.1"/>
    </source>
</evidence>
<dbReference type="PANTHER" id="PTHR22744:SF17">
    <property type="entry name" value="BTB DOMAIN-CONTAINING PROTEIN"/>
    <property type="match status" value="1"/>
</dbReference>
<proteinExistence type="predicted"/>
<dbReference type="EMBL" id="BTRK01000005">
    <property type="protein sequence ID" value="GMR53034.1"/>
    <property type="molecule type" value="Genomic_DNA"/>
</dbReference>
<gene>
    <name evidence="3" type="ORF">PMAYCL1PPCAC_23229</name>
</gene>
<feature type="region of interest" description="Disordered" evidence="1">
    <location>
        <begin position="514"/>
        <end position="572"/>
    </location>
</feature>
<dbReference type="Pfam" id="PF00651">
    <property type="entry name" value="BTB"/>
    <property type="match status" value="1"/>
</dbReference>
<reference evidence="4" key="1">
    <citation type="submission" date="2022-10" db="EMBL/GenBank/DDBJ databases">
        <title>Genome assembly of Pristionchus species.</title>
        <authorList>
            <person name="Yoshida K."/>
            <person name="Sommer R.J."/>
        </authorList>
    </citation>
    <scope>NUCLEOTIDE SEQUENCE [LARGE SCALE GENOMIC DNA]</scope>
    <source>
        <strain evidence="4">RS5460</strain>
    </source>
</reference>
<evidence type="ECO:0000256" key="1">
    <source>
        <dbReference type="SAM" id="MobiDB-lite"/>
    </source>
</evidence>
<sequence>HIAIVIGEMMELGQPASFAENVEFTMNNIGAPASNGLEVRVGAVDFEFKIRRLNNNEPRPVGAIVRCHQGSIDPHWYVKFELHYRLHLKNSDNAIEAVHTFEANSEKKEFFVGQFEIPSESPPNDTEMWVSIKLLKWNAIHSPLIMDFTRRNHLTDAILVVEDKKLFITKSIIAMQSAFFKRLFDERPNEEEMKINDVKVADMIVLLTLLYPQCTHDQIFDLLNPLTRKMDQLLHLATRFECHSIASLIEQSILSNTMPGHSALIVSDSHGLSQLCSRELKKLTTRDNYRDLQKKPEYMNLSDALRTQLFEEVLDKMATGPTSTSQSSRATQPIINAASNNNQAGPSALNQQQQIVGMLRQQHQQHLLMHQQHQRLHQQHQQLMLQYNHMNAAPPVVQPMATPPTHRIHLNRPANLILPTSSTVATVSTAAVPTAASAAPAASAATAATTATAQQATNQQHIIRIVRPLANSSSGNATAVPAAPSVVTAPNQYSTPTSTFGSFGLQDVLRIARAKASQSAGGGPSTSQSARPSSSQSTAPSTSQATVSTSSSAAATSSAPPNKRIKQESPSQ</sequence>
<dbReference type="AlphaFoldDB" id="A0AAN5CZS5"/>
<evidence type="ECO:0000259" key="2">
    <source>
        <dbReference type="PROSITE" id="PS50097"/>
    </source>
</evidence>
<feature type="compositionally biased region" description="Low complexity" evidence="1">
    <location>
        <begin position="525"/>
        <end position="561"/>
    </location>
</feature>
<dbReference type="PROSITE" id="PS50097">
    <property type="entry name" value="BTB"/>
    <property type="match status" value="1"/>
</dbReference>
<keyword evidence="4" id="KW-1185">Reference proteome</keyword>
<dbReference type="SUPFAM" id="SSF54695">
    <property type="entry name" value="POZ domain"/>
    <property type="match status" value="1"/>
</dbReference>
<accession>A0AAN5CZS5</accession>
<organism evidence="3 4">
    <name type="scientific">Pristionchus mayeri</name>
    <dbReference type="NCBI Taxonomy" id="1317129"/>
    <lineage>
        <taxon>Eukaryota</taxon>
        <taxon>Metazoa</taxon>
        <taxon>Ecdysozoa</taxon>
        <taxon>Nematoda</taxon>
        <taxon>Chromadorea</taxon>
        <taxon>Rhabditida</taxon>
        <taxon>Rhabditina</taxon>
        <taxon>Diplogasteromorpha</taxon>
        <taxon>Diplogasteroidea</taxon>
        <taxon>Neodiplogasteridae</taxon>
        <taxon>Pristionchus</taxon>
    </lineage>
</organism>
<dbReference type="InterPro" id="IPR011333">
    <property type="entry name" value="SKP1/BTB/POZ_sf"/>
</dbReference>
<comment type="caution">
    <text evidence="3">The sequence shown here is derived from an EMBL/GenBank/DDBJ whole genome shotgun (WGS) entry which is preliminary data.</text>
</comment>
<dbReference type="SMART" id="SM00225">
    <property type="entry name" value="BTB"/>
    <property type="match status" value="1"/>
</dbReference>
<feature type="domain" description="BTB" evidence="2">
    <location>
        <begin position="155"/>
        <end position="211"/>
    </location>
</feature>
<protein>
    <recommendedName>
        <fullName evidence="2">BTB domain-containing protein</fullName>
    </recommendedName>
</protein>
<name>A0AAN5CZS5_9BILA</name>
<dbReference type="PANTHER" id="PTHR22744">
    <property type="entry name" value="HELIX LOOP HELIX PROTEIN 21-RELATED"/>
    <property type="match status" value="1"/>
</dbReference>
<dbReference type="InterPro" id="IPR000210">
    <property type="entry name" value="BTB/POZ_dom"/>
</dbReference>
<dbReference type="Proteomes" id="UP001328107">
    <property type="component" value="Unassembled WGS sequence"/>
</dbReference>